<dbReference type="GO" id="GO:0008233">
    <property type="term" value="F:peptidase activity"/>
    <property type="evidence" value="ECO:0007669"/>
    <property type="project" value="UniProtKB-KW"/>
</dbReference>
<keyword evidence="1" id="KW-0645">Protease</keyword>
<evidence type="ECO:0000313" key="9">
    <source>
        <dbReference type="Proteomes" id="UP000186551"/>
    </source>
</evidence>
<evidence type="ECO:0000256" key="6">
    <source>
        <dbReference type="PIRSR" id="PIRSR600246-2"/>
    </source>
</evidence>
<organism evidence="8 9">
    <name type="scientific">Pontibacter flavimaris</name>
    <dbReference type="NCBI Taxonomy" id="1797110"/>
    <lineage>
        <taxon>Bacteria</taxon>
        <taxon>Pseudomonadati</taxon>
        <taxon>Bacteroidota</taxon>
        <taxon>Cytophagia</taxon>
        <taxon>Cytophagales</taxon>
        <taxon>Hymenobacteraceae</taxon>
        <taxon>Pontibacter</taxon>
    </lineage>
</organism>
<evidence type="ECO:0000256" key="5">
    <source>
        <dbReference type="PIRSR" id="PIRSR600246-1"/>
    </source>
</evidence>
<dbReference type="CDD" id="cd04701">
    <property type="entry name" value="Asparaginase_2"/>
    <property type="match status" value="1"/>
</dbReference>
<evidence type="ECO:0000256" key="4">
    <source>
        <dbReference type="ARBA" id="ARBA00069124"/>
    </source>
</evidence>
<feature type="binding site" evidence="6">
    <location>
        <begin position="219"/>
        <end position="222"/>
    </location>
    <ligand>
        <name>substrate</name>
    </ligand>
</feature>
<keyword evidence="9" id="KW-1185">Reference proteome</keyword>
<dbReference type="Pfam" id="PF01112">
    <property type="entry name" value="Asparaginase_2"/>
    <property type="match status" value="1"/>
</dbReference>
<proteinExistence type="predicted"/>
<dbReference type="SUPFAM" id="SSF56235">
    <property type="entry name" value="N-terminal nucleophile aminohydrolases (Ntn hydrolases)"/>
    <property type="match status" value="1"/>
</dbReference>
<dbReference type="PANTHER" id="PTHR10188">
    <property type="entry name" value="L-ASPARAGINASE"/>
    <property type="match status" value="1"/>
</dbReference>
<protein>
    <recommendedName>
        <fullName evidence="4">Isoaspartyl peptidase</fullName>
    </recommendedName>
</protein>
<feature type="active site" description="Nucleophile" evidence="5">
    <location>
        <position position="168"/>
    </location>
</feature>
<dbReference type="Proteomes" id="UP000186551">
    <property type="component" value="Unassembled WGS sequence"/>
</dbReference>
<reference evidence="8 9" key="1">
    <citation type="submission" date="2016-03" db="EMBL/GenBank/DDBJ databases">
        <title>Genome sequence of Pontibacter sp. nov., of the family cytophagaceae, isolated from marine sediment of the Yellow Sea, China.</title>
        <authorList>
            <person name="Zhang G."/>
            <person name="Zhang R."/>
        </authorList>
    </citation>
    <scope>NUCLEOTIDE SEQUENCE [LARGE SCALE GENOMIC DNA]</scope>
    <source>
        <strain evidence="8 9">S10-8</strain>
    </source>
</reference>
<gene>
    <name evidence="8" type="ORF">A3841_05460</name>
</gene>
<dbReference type="Gene3D" id="3.60.20.30">
    <property type="entry name" value="(Glycosyl)asparaginase"/>
    <property type="match status" value="1"/>
</dbReference>
<dbReference type="AlphaFoldDB" id="A0A1Q5P8P0"/>
<evidence type="ECO:0000256" key="2">
    <source>
        <dbReference type="ARBA" id="ARBA00022801"/>
    </source>
</evidence>
<evidence type="ECO:0000256" key="3">
    <source>
        <dbReference type="ARBA" id="ARBA00022813"/>
    </source>
</evidence>
<dbReference type="EMBL" id="LVWA01000012">
    <property type="protein sequence ID" value="OKL38597.1"/>
    <property type="molecule type" value="Genomic_DNA"/>
</dbReference>
<dbReference type="STRING" id="1797110.A3841_05460"/>
<feature type="site" description="Cleavage; by autolysis" evidence="7">
    <location>
        <begin position="167"/>
        <end position="168"/>
    </location>
</feature>
<dbReference type="FunFam" id="3.60.20.30:FF:000001">
    <property type="entry name" value="Isoaspartyl peptidase/L-asparaginase"/>
    <property type="match status" value="1"/>
</dbReference>
<sequence>MSKFAIAVHAGAETVKRAEVTKELENRYREGLEEALQAGNAVLEKGGSAIDAVAAAIERMEDNPLFNAGKGGSLNLHGENDFDAAIMDGHTLNVGSVGSVRYVKNPIKLAKEIMIRCKHSFLSGTGAEEYALTQGLELEKPSYFVTEEKQKEWHESVLGDHRQKSHDTVGAVALDQHGNLAAGTSTGGLENRLKGRISDTPIIGGGTYANNPYCAVSCTGEGEVIMRGATAHEVYALVKYAGEKLEKAADKAVTMYEELLQGDIGLIALNQQGEVAFAFNTNLMKRGYSISGKKPHIALWDTEKL</sequence>
<dbReference type="PANTHER" id="PTHR10188:SF6">
    <property type="entry name" value="N(4)-(BETA-N-ACETYLGLUCOSAMINYL)-L-ASPARAGINASE"/>
    <property type="match status" value="1"/>
</dbReference>
<dbReference type="OrthoDB" id="9780217at2"/>
<evidence type="ECO:0000313" key="8">
    <source>
        <dbReference type="EMBL" id="OKL38597.1"/>
    </source>
</evidence>
<keyword evidence="2" id="KW-0378">Hydrolase</keyword>
<dbReference type="RefSeq" id="WP_073854529.1">
    <property type="nucleotide sequence ID" value="NZ_LVWA01000012.1"/>
</dbReference>
<evidence type="ECO:0000256" key="7">
    <source>
        <dbReference type="PIRSR" id="PIRSR600246-3"/>
    </source>
</evidence>
<keyword evidence="3" id="KW-0068">Autocatalytic cleavage</keyword>
<accession>A0A1Q5P8P0</accession>
<comment type="caution">
    <text evidence="8">The sequence shown here is derived from an EMBL/GenBank/DDBJ whole genome shotgun (WGS) entry which is preliminary data.</text>
</comment>
<dbReference type="InterPro" id="IPR029055">
    <property type="entry name" value="Ntn_hydrolases_N"/>
</dbReference>
<dbReference type="GO" id="GO:0016811">
    <property type="term" value="F:hydrolase activity, acting on carbon-nitrogen (but not peptide) bonds, in linear amides"/>
    <property type="evidence" value="ECO:0007669"/>
    <property type="project" value="UniProtKB-ARBA"/>
</dbReference>
<dbReference type="GO" id="GO:0006508">
    <property type="term" value="P:proteolysis"/>
    <property type="evidence" value="ECO:0007669"/>
    <property type="project" value="UniProtKB-KW"/>
</dbReference>
<dbReference type="InterPro" id="IPR000246">
    <property type="entry name" value="Peptidase_T2"/>
</dbReference>
<name>A0A1Q5P8P0_9BACT</name>
<feature type="binding site" evidence="6">
    <location>
        <begin position="196"/>
        <end position="199"/>
    </location>
    <ligand>
        <name>substrate</name>
    </ligand>
</feature>
<evidence type="ECO:0000256" key="1">
    <source>
        <dbReference type="ARBA" id="ARBA00022670"/>
    </source>
</evidence>